<dbReference type="Pfam" id="PF04672">
    <property type="entry name" value="Methyltransf_19"/>
    <property type="match status" value="1"/>
</dbReference>
<protein>
    <submittedName>
        <fullName evidence="1">S-adenosyl methyltransferase</fullName>
    </submittedName>
</protein>
<accession>A0A239EPT2</accession>
<name>A0A239EPT2_9ACTN</name>
<keyword evidence="1" id="KW-0489">Methyltransferase</keyword>
<keyword evidence="2" id="KW-1185">Reference proteome</keyword>
<evidence type="ECO:0000313" key="2">
    <source>
        <dbReference type="Proteomes" id="UP000198415"/>
    </source>
</evidence>
<dbReference type="InterPro" id="IPR029063">
    <property type="entry name" value="SAM-dependent_MTases_sf"/>
</dbReference>
<gene>
    <name evidence="1" type="ORF">SAMN06264365_11618</name>
</gene>
<keyword evidence="1" id="KW-0808">Transferase</keyword>
<dbReference type="OrthoDB" id="4073278at2"/>
<dbReference type="GO" id="GO:0032259">
    <property type="term" value="P:methylation"/>
    <property type="evidence" value="ECO:0007669"/>
    <property type="project" value="UniProtKB-KW"/>
</dbReference>
<dbReference type="Proteomes" id="UP000198415">
    <property type="component" value="Unassembled WGS sequence"/>
</dbReference>
<dbReference type="Gene3D" id="3.40.50.150">
    <property type="entry name" value="Vaccinia Virus protein VP39"/>
    <property type="match status" value="1"/>
</dbReference>
<reference evidence="1 2" key="1">
    <citation type="submission" date="2017-06" db="EMBL/GenBank/DDBJ databases">
        <authorList>
            <person name="Kim H.J."/>
            <person name="Triplett B.A."/>
        </authorList>
    </citation>
    <scope>NUCLEOTIDE SEQUENCE [LARGE SCALE GENOMIC DNA]</scope>
    <source>
        <strain evidence="1 2">DSM 43151</strain>
    </source>
</reference>
<proteinExistence type="predicted"/>
<organism evidence="1 2">
    <name type="scientific">Actinoplanes regularis</name>
    <dbReference type="NCBI Taxonomy" id="52697"/>
    <lineage>
        <taxon>Bacteria</taxon>
        <taxon>Bacillati</taxon>
        <taxon>Actinomycetota</taxon>
        <taxon>Actinomycetes</taxon>
        <taxon>Micromonosporales</taxon>
        <taxon>Micromonosporaceae</taxon>
        <taxon>Actinoplanes</taxon>
    </lineage>
</organism>
<dbReference type="AlphaFoldDB" id="A0A239EPT2"/>
<sequence>MSIDPNRPNSARVYNTLLGGTHNFAVDREVASRMMEIIPDLGDVARANRAVMRRVVRYAVAHGVHQFIDLGSGIPAEGNVHEIAQALDPRARVAYVDHDPTAVLYTRDLLGADPRAIVLQADLCDTESVLGDPGLRSLLDLSRPTMILMFAVLHFVPDGPALDAALHRYRKAVAPGSLLALSHFTAGLDPEASSRVADLLSRTGTPLVPRDKRQITALLDGWELVEPGVVRGADWHPDPTDEPLTDRVASQGLVAVGRR</sequence>
<dbReference type="RefSeq" id="WP_089296966.1">
    <property type="nucleotide sequence ID" value="NZ_BOMU01000081.1"/>
</dbReference>
<dbReference type="GO" id="GO:0008168">
    <property type="term" value="F:methyltransferase activity"/>
    <property type="evidence" value="ECO:0007669"/>
    <property type="project" value="UniProtKB-KW"/>
</dbReference>
<dbReference type="EMBL" id="FZNR01000016">
    <property type="protein sequence ID" value="SNS45932.1"/>
    <property type="molecule type" value="Genomic_DNA"/>
</dbReference>
<dbReference type="InterPro" id="IPR006764">
    <property type="entry name" value="SAM_dep_MeTrfase_SAV2177_type"/>
</dbReference>
<evidence type="ECO:0000313" key="1">
    <source>
        <dbReference type="EMBL" id="SNS45932.1"/>
    </source>
</evidence>
<dbReference type="SUPFAM" id="SSF53335">
    <property type="entry name" value="S-adenosyl-L-methionine-dependent methyltransferases"/>
    <property type="match status" value="1"/>
</dbReference>
<dbReference type="PIRSF" id="PIRSF017393">
    <property type="entry name" value="MTase_SAV2177"/>
    <property type="match status" value="1"/>
</dbReference>